<dbReference type="SFLD" id="SFLDG01123">
    <property type="entry name" value="methyltransferase_(Class_B)"/>
    <property type="match status" value="1"/>
</dbReference>
<dbReference type="Gene3D" id="3.40.50.280">
    <property type="entry name" value="Cobalamin-binding domain"/>
    <property type="match status" value="1"/>
</dbReference>
<evidence type="ECO:0000256" key="2">
    <source>
        <dbReference type="ARBA" id="ARBA00022691"/>
    </source>
</evidence>
<dbReference type="InterPro" id="IPR058240">
    <property type="entry name" value="rSAM_sf"/>
</dbReference>
<gene>
    <name evidence="7" type="ORF">MBAV_000134</name>
</gene>
<feature type="domain" description="Radical SAM core" evidence="6">
    <location>
        <begin position="126"/>
        <end position="352"/>
    </location>
</feature>
<dbReference type="InterPro" id="IPR034466">
    <property type="entry name" value="Methyltransferase_Class_B"/>
</dbReference>
<evidence type="ECO:0000256" key="4">
    <source>
        <dbReference type="ARBA" id="ARBA00023004"/>
    </source>
</evidence>
<keyword evidence="2" id="KW-0949">S-adenosyl-L-methionine</keyword>
<dbReference type="InterPro" id="IPR023404">
    <property type="entry name" value="rSAM_horseshoe"/>
</dbReference>
<keyword evidence="8" id="KW-1185">Reference proteome</keyword>
<keyword evidence="3" id="KW-0479">Metal-binding</keyword>
<dbReference type="InterPro" id="IPR051198">
    <property type="entry name" value="BchE-like"/>
</dbReference>
<dbReference type="PANTHER" id="PTHR43409:SF16">
    <property type="entry name" value="SLR0320 PROTEIN"/>
    <property type="match status" value="1"/>
</dbReference>
<sequence length="413" mass="46947">MLKREAPHIVFFSTSTCTIDKDLLIAKAAKEVIPSVITVAIGTHVMALPEDTMRSSGCLDIAIYTGEWESASLEIVKNSMNPEKTRGIFYRNSNGDIIKTDSQPLITNLDLLGFPSHDKIERALYRDPTTKRFPKTIVMGQKACINNCSFCCQPAFFGAPTIRKRSIESFLDELKWVEALGFKELMFNDATLTADMEWATSLFEGMINSNIDLIWNCSTRADRINPEIVKLMKRAGCHTVALGMESVDSVVLKNIRKQIRPDQIKNAVSLMRKEGIDTLIFCVVGFPGETEESIKKTISFLKDLDTTFITLGIAVPTPGTDFYKYVEENNYLLTKDWSLYDPMKKPVFSYPDLSDEQIGYYSAYGLRQFYLRPEYILKRLLSIKNLNQLGTYLKSFVGFLRRYVLSDPNNRNR</sequence>
<organism evidence="7 8">
    <name type="scientific">Candidatus Magnetobacterium bavaricum</name>
    <dbReference type="NCBI Taxonomy" id="29290"/>
    <lineage>
        <taxon>Bacteria</taxon>
        <taxon>Pseudomonadati</taxon>
        <taxon>Nitrospirota</taxon>
        <taxon>Thermodesulfovibrionia</taxon>
        <taxon>Thermodesulfovibrionales</taxon>
        <taxon>Candidatus Magnetobacteriaceae</taxon>
        <taxon>Candidatus Magnetobacterium</taxon>
    </lineage>
</organism>
<dbReference type="Proteomes" id="UP000033423">
    <property type="component" value="Unassembled WGS sequence"/>
</dbReference>
<dbReference type="GO" id="GO:0005829">
    <property type="term" value="C:cytosol"/>
    <property type="evidence" value="ECO:0007669"/>
    <property type="project" value="TreeGrafter"/>
</dbReference>
<comment type="cofactor">
    <cofactor evidence="1">
        <name>[4Fe-4S] cluster</name>
        <dbReference type="ChEBI" id="CHEBI:49883"/>
    </cofactor>
</comment>
<protein>
    <submittedName>
        <fullName evidence="7">Fe-S oxidoreductase</fullName>
    </submittedName>
</protein>
<proteinExistence type="predicted"/>
<dbReference type="Pfam" id="PF04055">
    <property type="entry name" value="Radical_SAM"/>
    <property type="match status" value="1"/>
</dbReference>
<dbReference type="PROSITE" id="PS51918">
    <property type="entry name" value="RADICAL_SAM"/>
    <property type="match status" value="1"/>
</dbReference>
<keyword evidence="4" id="KW-0408">Iron</keyword>
<dbReference type="GO" id="GO:0003824">
    <property type="term" value="F:catalytic activity"/>
    <property type="evidence" value="ECO:0007669"/>
    <property type="project" value="InterPro"/>
</dbReference>
<evidence type="ECO:0000259" key="6">
    <source>
        <dbReference type="PROSITE" id="PS51918"/>
    </source>
</evidence>
<dbReference type="PANTHER" id="PTHR43409">
    <property type="entry name" value="ANAEROBIC MAGNESIUM-PROTOPORPHYRIN IX MONOMETHYL ESTER CYCLASE-RELATED"/>
    <property type="match status" value="1"/>
</dbReference>
<dbReference type="InterPro" id="IPR007197">
    <property type="entry name" value="rSAM"/>
</dbReference>
<dbReference type="GO" id="GO:0046872">
    <property type="term" value="F:metal ion binding"/>
    <property type="evidence" value="ECO:0007669"/>
    <property type="project" value="UniProtKB-KW"/>
</dbReference>
<comment type="caution">
    <text evidence="7">The sequence shown here is derived from an EMBL/GenBank/DDBJ whole genome shotgun (WGS) entry which is preliminary data.</text>
</comment>
<evidence type="ECO:0000256" key="5">
    <source>
        <dbReference type="ARBA" id="ARBA00023014"/>
    </source>
</evidence>
<dbReference type="CDD" id="cd01335">
    <property type="entry name" value="Radical_SAM"/>
    <property type="match status" value="1"/>
</dbReference>
<evidence type="ECO:0000313" key="8">
    <source>
        <dbReference type="Proteomes" id="UP000033423"/>
    </source>
</evidence>
<evidence type="ECO:0000256" key="1">
    <source>
        <dbReference type="ARBA" id="ARBA00001966"/>
    </source>
</evidence>
<name>A0A0F3H0P0_9BACT</name>
<evidence type="ECO:0000313" key="7">
    <source>
        <dbReference type="EMBL" id="KJU87672.1"/>
    </source>
</evidence>
<dbReference type="Gene3D" id="3.80.30.20">
    <property type="entry name" value="tm_1862 like domain"/>
    <property type="match status" value="1"/>
</dbReference>
<reference evidence="7 8" key="1">
    <citation type="submission" date="2015-02" db="EMBL/GenBank/DDBJ databases">
        <title>Single-cell genomics of uncultivated deep-branching MTB reveals a conserved set of magnetosome genes.</title>
        <authorList>
            <person name="Kolinko S."/>
            <person name="Richter M."/>
            <person name="Glockner F.O."/>
            <person name="Brachmann A."/>
            <person name="Schuler D."/>
        </authorList>
    </citation>
    <scope>NUCLEOTIDE SEQUENCE [LARGE SCALE GENOMIC DNA]</scope>
    <source>
        <strain evidence="7">TM-1</strain>
    </source>
</reference>
<evidence type="ECO:0000256" key="3">
    <source>
        <dbReference type="ARBA" id="ARBA00022723"/>
    </source>
</evidence>
<dbReference type="AlphaFoldDB" id="A0A0F3H0P0"/>
<keyword evidence="5" id="KW-0411">Iron-sulfur</keyword>
<dbReference type="GO" id="GO:0051539">
    <property type="term" value="F:4 iron, 4 sulfur cluster binding"/>
    <property type="evidence" value="ECO:0007669"/>
    <property type="project" value="UniProtKB-KW"/>
</dbReference>
<dbReference type="SFLD" id="SFLDG01082">
    <property type="entry name" value="B12-binding_domain_containing"/>
    <property type="match status" value="1"/>
</dbReference>
<dbReference type="SUPFAM" id="SSF102114">
    <property type="entry name" value="Radical SAM enzymes"/>
    <property type="match status" value="1"/>
</dbReference>
<dbReference type="SMART" id="SM00729">
    <property type="entry name" value="Elp3"/>
    <property type="match status" value="1"/>
</dbReference>
<dbReference type="SFLD" id="SFLDS00029">
    <property type="entry name" value="Radical_SAM"/>
    <property type="match status" value="1"/>
</dbReference>
<dbReference type="EMBL" id="LACI01000063">
    <property type="protein sequence ID" value="KJU87672.1"/>
    <property type="molecule type" value="Genomic_DNA"/>
</dbReference>
<accession>A0A0F3H0P0</accession>
<dbReference type="InterPro" id="IPR006638">
    <property type="entry name" value="Elp3/MiaA/NifB-like_rSAM"/>
</dbReference>